<evidence type="ECO:0000313" key="2">
    <source>
        <dbReference type="Proteomes" id="UP000242418"/>
    </source>
</evidence>
<reference evidence="1 2" key="1">
    <citation type="submission" date="2016-10" db="EMBL/GenBank/DDBJ databases">
        <authorList>
            <person name="Varghese N."/>
            <person name="Submissions S."/>
        </authorList>
    </citation>
    <scope>NUCLEOTIDE SEQUENCE [LARGE SCALE GENOMIC DNA]</scope>
    <source>
        <strain evidence="1 2">DSM 17833</strain>
    </source>
</reference>
<dbReference type="EMBL" id="FMTL01000014">
    <property type="protein sequence ID" value="SCW90344.1"/>
    <property type="molecule type" value="Genomic_DNA"/>
</dbReference>
<gene>
    <name evidence="1" type="ORF">SAMN05216370_0137</name>
</gene>
<accession>A0AB37ZDW9</accession>
<organism evidence="1 2">
    <name type="scientific">Pseudomonas peli</name>
    <dbReference type="NCBI Taxonomy" id="592361"/>
    <lineage>
        <taxon>Bacteria</taxon>
        <taxon>Pseudomonadati</taxon>
        <taxon>Pseudomonadota</taxon>
        <taxon>Gammaproteobacteria</taxon>
        <taxon>Pseudomonadales</taxon>
        <taxon>Pseudomonadaceae</taxon>
        <taxon>Pseudomonas</taxon>
    </lineage>
</organism>
<dbReference type="RefSeq" id="WP_090256294.1">
    <property type="nucleotide sequence ID" value="NZ_FMTL01000014.1"/>
</dbReference>
<dbReference type="AlphaFoldDB" id="A0AB37ZDW9"/>
<evidence type="ECO:0000313" key="1">
    <source>
        <dbReference type="EMBL" id="SCW90344.1"/>
    </source>
</evidence>
<protein>
    <recommendedName>
        <fullName evidence="3">DUF3717 domain-containing protein</fullName>
    </recommendedName>
</protein>
<name>A0AB37ZDW9_9PSED</name>
<sequence>MAATITREQITAALERCCNANPASGPGHKLHPDASRMADLFGVMLRHGRHAVELAAVEPDIQEAINRWAAD</sequence>
<proteinExistence type="predicted"/>
<evidence type="ECO:0008006" key="3">
    <source>
        <dbReference type="Google" id="ProtNLM"/>
    </source>
</evidence>
<keyword evidence="2" id="KW-1185">Reference proteome</keyword>
<comment type="caution">
    <text evidence="1">The sequence shown here is derived from an EMBL/GenBank/DDBJ whole genome shotgun (WGS) entry which is preliminary data.</text>
</comment>
<dbReference type="Proteomes" id="UP000242418">
    <property type="component" value="Unassembled WGS sequence"/>
</dbReference>